<dbReference type="PANTHER" id="PTHR37176:SF1">
    <property type="entry name" value="PROTEIN DOUBLE-STRAND BREAK FORMATION"/>
    <property type="match status" value="1"/>
</dbReference>
<dbReference type="InterPro" id="IPR044969">
    <property type="entry name" value="DFO"/>
</dbReference>
<protein>
    <submittedName>
        <fullName evidence="1">Uncharacterized protein</fullName>
    </submittedName>
</protein>
<evidence type="ECO:0000313" key="1">
    <source>
        <dbReference type="EMBL" id="PIN25438.1"/>
    </source>
</evidence>
<dbReference type="EMBL" id="NKXS01000239">
    <property type="protein sequence ID" value="PIN25438.1"/>
    <property type="molecule type" value="Genomic_DNA"/>
</dbReference>
<name>A0A2G9I6S1_9LAMI</name>
<evidence type="ECO:0000313" key="2">
    <source>
        <dbReference type="Proteomes" id="UP000231279"/>
    </source>
</evidence>
<keyword evidence="2" id="KW-1185">Reference proteome</keyword>
<gene>
    <name evidence="1" type="ORF">CDL12_01817</name>
</gene>
<sequence>MPNPTSLTEQISLFCSRIQDRSFDDVTVRILESILIPKDVRSLIRVRSALKQFMRDESLLIFREITQESVEIKLLCTDFLISEFAIIGDVESCLALRYEALVMREHRTATHPGLQVTCGEWLNFAEDSLENEFHSIANQACEKAIMCSKANHVATPDIDDFSHDVQAIKKIKRLKDAAILMISSRSVQGQAAAYLKGKEVEQGTQHLVTCSEAQSSGSSRFKSGIRKHNLRKLHEYRRLRQLS</sequence>
<dbReference type="AlphaFoldDB" id="A0A2G9I6S1"/>
<dbReference type="GO" id="GO:0042138">
    <property type="term" value="P:meiotic DNA double-strand break formation"/>
    <property type="evidence" value="ECO:0007669"/>
    <property type="project" value="InterPro"/>
</dbReference>
<dbReference type="Proteomes" id="UP000231279">
    <property type="component" value="Unassembled WGS sequence"/>
</dbReference>
<organism evidence="1 2">
    <name type="scientific">Handroanthus impetiginosus</name>
    <dbReference type="NCBI Taxonomy" id="429701"/>
    <lineage>
        <taxon>Eukaryota</taxon>
        <taxon>Viridiplantae</taxon>
        <taxon>Streptophyta</taxon>
        <taxon>Embryophyta</taxon>
        <taxon>Tracheophyta</taxon>
        <taxon>Spermatophyta</taxon>
        <taxon>Magnoliopsida</taxon>
        <taxon>eudicotyledons</taxon>
        <taxon>Gunneridae</taxon>
        <taxon>Pentapetalae</taxon>
        <taxon>asterids</taxon>
        <taxon>lamiids</taxon>
        <taxon>Lamiales</taxon>
        <taxon>Bignoniaceae</taxon>
        <taxon>Crescentiina</taxon>
        <taxon>Tabebuia alliance</taxon>
        <taxon>Handroanthus</taxon>
    </lineage>
</organism>
<comment type="caution">
    <text evidence="1">The sequence shown here is derived from an EMBL/GenBank/DDBJ whole genome shotgun (WGS) entry which is preliminary data.</text>
</comment>
<dbReference type="STRING" id="429701.A0A2G9I6S1"/>
<accession>A0A2G9I6S1</accession>
<proteinExistence type="predicted"/>
<dbReference type="PANTHER" id="PTHR37176">
    <property type="entry name" value="F10K1.23"/>
    <property type="match status" value="1"/>
</dbReference>
<reference evidence="2" key="1">
    <citation type="journal article" date="2018" name="Gigascience">
        <title>Genome assembly of the Pink Ipe (Handroanthus impetiginosus, Bignoniaceae), a highly valued, ecologically keystone Neotropical timber forest tree.</title>
        <authorList>
            <person name="Silva-Junior O.B."/>
            <person name="Grattapaglia D."/>
            <person name="Novaes E."/>
            <person name="Collevatti R.G."/>
        </authorList>
    </citation>
    <scope>NUCLEOTIDE SEQUENCE [LARGE SCALE GENOMIC DNA]</scope>
    <source>
        <strain evidence="2">cv. UFG-1</strain>
    </source>
</reference>
<dbReference type="OrthoDB" id="1925581at2759"/>